<keyword evidence="4" id="KW-0479">Metal-binding</keyword>
<dbReference type="Pfam" id="PF00719">
    <property type="entry name" value="Pyrophosphatase"/>
    <property type="match status" value="1"/>
</dbReference>
<evidence type="ECO:0000256" key="4">
    <source>
        <dbReference type="ARBA" id="ARBA00022723"/>
    </source>
</evidence>
<feature type="domain" description="CHAD" evidence="7">
    <location>
        <begin position="70"/>
        <end position="347"/>
    </location>
</feature>
<dbReference type="InterPro" id="IPR008162">
    <property type="entry name" value="Pyrophosphatase"/>
</dbReference>
<evidence type="ECO:0000259" key="7">
    <source>
        <dbReference type="PROSITE" id="PS51708"/>
    </source>
</evidence>
<evidence type="ECO:0000256" key="5">
    <source>
        <dbReference type="ARBA" id="ARBA00022801"/>
    </source>
</evidence>
<dbReference type="EC" id="3.6.1.1" evidence="3"/>
<reference evidence="8 9" key="1">
    <citation type="submission" date="2024-02" db="EMBL/GenBank/DDBJ databases">
        <authorList>
            <person name="Chen Y."/>
            <person name="Shah S."/>
            <person name="Dougan E. K."/>
            <person name="Thang M."/>
            <person name="Chan C."/>
        </authorList>
    </citation>
    <scope>NUCLEOTIDE SEQUENCE [LARGE SCALE GENOMIC DNA]</scope>
</reference>
<dbReference type="PROSITE" id="PS51708">
    <property type="entry name" value="CHAD"/>
    <property type="match status" value="1"/>
</dbReference>
<gene>
    <name evidence="8" type="ORF">SCF082_LOCUS30326</name>
</gene>
<dbReference type="SMART" id="SM00880">
    <property type="entry name" value="CHAD"/>
    <property type="match status" value="1"/>
</dbReference>
<dbReference type="SUPFAM" id="SSF50324">
    <property type="entry name" value="Inorganic pyrophosphatase"/>
    <property type="match status" value="1"/>
</dbReference>
<evidence type="ECO:0000256" key="3">
    <source>
        <dbReference type="ARBA" id="ARBA00012146"/>
    </source>
</evidence>
<dbReference type="InterPro" id="IPR007899">
    <property type="entry name" value="CHAD_dom"/>
</dbReference>
<dbReference type="Proteomes" id="UP001642464">
    <property type="component" value="Unassembled WGS sequence"/>
</dbReference>
<dbReference type="EMBL" id="CAXAMM010024984">
    <property type="protein sequence ID" value="CAK9056225.1"/>
    <property type="molecule type" value="Genomic_DNA"/>
</dbReference>
<comment type="similarity">
    <text evidence="2">Belongs to the PPase family.</text>
</comment>
<comment type="cofactor">
    <cofactor evidence="1">
        <name>Mg(2+)</name>
        <dbReference type="ChEBI" id="CHEBI:18420"/>
    </cofactor>
</comment>
<keyword evidence="9" id="KW-1185">Reference proteome</keyword>
<evidence type="ECO:0000313" key="8">
    <source>
        <dbReference type="EMBL" id="CAK9056225.1"/>
    </source>
</evidence>
<organism evidence="8 9">
    <name type="scientific">Durusdinium trenchii</name>
    <dbReference type="NCBI Taxonomy" id="1381693"/>
    <lineage>
        <taxon>Eukaryota</taxon>
        <taxon>Sar</taxon>
        <taxon>Alveolata</taxon>
        <taxon>Dinophyceae</taxon>
        <taxon>Suessiales</taxon>
        <taxon>Symbiodiniaceae</taxon>
        <taxon>Durusdinium</taxon>
    </lineage>
</organism>
<evidence type="ECO:0000256" key="1">
    <source>
        <dbReference type="ARBA" id="ARBA00001946"/>
    </source>
</evidence>
<name>A0ABP0N1S4_9DINO</name>
<protein>
    <recommendedName>
        <fullName evidence="3">inorganic diphosphatase</fullName>
        <ecNumber evidence="3">3.6.1.1</ecNumber>
    </recommendedName>
</protein>
<feature type="non-terminal residue" evidence="8">
    <location>
        <position position="365"/>
    </location>
</feature>
<evidence type="ECO:0000256" key="2">
    <source>
        <dbReference type="ARBA" id="ARBA00006220"/>
    </source>
</evidence>
<dbReference type="InterPro" id="IPR036649">
    <property type="entry name" value="Pyrophosphatase_sf"/>
</dbReference>
<evidence type="ECO:0000256" key="6">
    <source>
        <dbReference type="ARBA" id="ARBA00022842"/>
    </source>
</evidence>
<dbReference type="Gene3D" id="1.40.20.10">
    <property type="entry name" value="CHAD domain"/>
    <property type="match status" value="1"/>
</dbReference>
<keyword evidence="5" id="KW-0378">Hydrolase</keyword>
<sequence>MCLVQARAVGLMSMIDEGQADHKIIAVLEQDPIYDDYKSASDFPRHTFKMLKRFLEDYKVLESKDVEVDEIMPAEAAHPIIENALNRYSAERRQGKAIAVVDPARTTEASRENIDLAVHDARKRCKELRALIRLVRPSFDGYQRENAAFRTAARLLADLRDATTVLDAFDALTEDDTERFAPVRGALATERAELSSDTGERLQAFAKRMAEARQRARKWTLEDQGFDAIGPGLERTYARCQSAMQCAIKKPSIDNLHEWRKLVKYNRTHLRLLRGLFAPVIEPVRGQAKRLSDLLGDHHDLAMLADAIDSIDAGEPAVNAQLRKQLHQRISERCQAIEAEAFDLGRRLYAQKPSHYRSHAELLWR</sequence>
<dbReference type="Pfam" id="PF05235">
    <property type="entry name" value="CHAD"/>
    <property type="match status" value="1"/>
</dbReference>
<proteinExistence type="inferred from homology"/>
<keyword evidence="6" id="KW-0460">Magnesium</keyword>
<dbReference type="PANTHER" id="PTHR10286">
    <property type="entry name" value="INORGANIC PYROPHOSPHATASE"/>
    <property type="match status" value="1"/>
</dbReference>
<dbReference type="InterPro" id="IPR038186">
    <property type="entry name" value="CHAD_dom_sf"/>
</dbReference>
<accession>A0ABP0N1S4</accession>
<evidence type="ECO:0000313" key="9">
    <source>
        <dbReference type="Proteomes" id="UP001642464"/>
    </source>
</evidence>
<comment type="caution">
    <text evidence="8">The sequence shown here is derived from an EMBL/GenBank/DDBJ whole genome shotgun (WGS) entry which is preliminary data.</text>
</comment>